<organism evidence="6 7">
    <name type="scientific">Flavobacterium nakdongensis</name>
    <dbReference type="NCBI Taxonomy" id="3073563"/>
    <lineage>
        <taxon>Bacteria</taxon>
        <taxon>Pseudomonadati</taxon>
        <taxon>Bacteroidota</taxon>
        <taxon>Flavobacteriia</taxon>
        <taxon>Flavobacteriales</taxon>
        <taxon>Flavobacteriaceae</taxon>
        <taxon>Flavobacterium</taxon>
    </lineage>
</organism>
<reference evidence="6" key="1">
    <citation type="submission" date="2023-09" db="EMBL/GenBank/DDBJ databases">
        <title>Flavobacterium sp. 20NA77.7 isolated from freshwater.</title>
        <authorList>
            <person name="Le V."/>
            <person name="Ko S.-R."/>
            <person name="Ahn C.-Y."/>
            <person name="Oh H.-M."/>
        </authorList>
    </citation>
    <scope>NUCLEOTIDE SEQUENCE</scope>
    <source>
        <strain evidence="6">20NA77.7</strain>
    </source>
</reference>
<protein>
    <recommendedName>
        <fullName evidence="4 5">Large ribosomal subunit protein uL29</fullName>
    </recommendedName>
</protein>
<keyword evidence="7" id="KW-1185">Reference proteome</keyword>
<evidence type="ECO:0000256" key="1">
    <source>
        <dbReference type="ARBA" id="ARBA00009254"/>
    </source>
</evidence>
<evidence type="ECO:0000256" key="2">
    <source>
        <dbReference type="ARBA" id="ARBA00022980"/>
    </source>
</evidence>
<dbReference type="Gene3D" id="1.10.287.310">
    <property type="match status" value="1"/>
</dbReference>
<sequence length="60" mass="6851">MKKSELSNLSVAELQNKLGELKKSYMELKMAHTISPIANPLQLRTLRREVARVATEISKR</sequence>
<dbReference type="Proteomes" id="UP001180481">
    <property type="component" value="Chromosome"/>
</dbReference>
<evidence type="ECO:0000256" key="5">
    <source>
        <dbReference type="HAMAP-Rule" id="MF_00374"/>
    </source>
</evidence>
<accession>A0ABY9RB65</accession>
<dbReference type="NCBIfam" id="TIGR00012">
    <property type="entry name" value="L29"/>
    <property type="match status" value="1"/>
</dbReference>
<dbReference type="InterPro" id="IPR001854">
    <property type="entry name" value="Ribosomal_uL29"/>
</dbReference>
<dbReference type="PROSITE" id="PS00579">
    <property type="entry name" value="RIBOSOMAL_L29"/>
    <property type="match status" value="1"/>
</dbReference>
<dbReference type="HAMAP" id="MF_00374">
    <property type="entry name" value="Ribosomal_uL29"/>
    <property type="match status" value="1"/>
</dbReference>
<dbReference type="InterPro" id="IPR018254">
    <property type="entry name" value="Ribosomal_uL29_CS"/>
</dbReference>
<dbReference type="CDD" id="cd00427">
    <property type="entry name" value="Ribosomal_L29_HIP"/>
    <property type="match status" value="1"/>
</dbReference>
<dbReference type="Pfam" id="PF00831">
    <property type="entry name" value="Ribosomal_L29"/>
    <property type="match status" value="1"/>
</dbReference>
<keyword evidence="3 5" id="KW-0687">Ribonucleoprotein</keyword>
<dbReference type="RefSeq" id="WP_298655746.1">
    <property type="nucleotide sequence ID" value="NZ_CP133721.1"/>
</dbReference>
<proteinExistence type="inferred from homology"/>
<name>A0ABY9RB65_9FLAO</name>
<gene>
    <name evidence="5 6" type="primary">rpmC</name>
    <name evidence="6" type="ORF">RF683_08165</name>
</gene>
<evidence type="ECO:0000313" key="6">
    <source>
        <dbReference type="EMBL" id="WMW77457.1"/>
    </source>
</evidence>
<evidence type="ECO:0000256" key="3">
    <source>
        <dbReference type="ARBA" id="ARBA00023274"/>
    </source>
</evidence>
<comment type="similarity">
    <text evidence="1 5">Belongs to the universal ribosomal protein uL29 family.</text>
</comment>
<dbReference type="InterPro" id="IPR036049">
    <property type="entry name" value="Ribosomal_uL29_sf"/>
</dbReference>
<evidence type="ECO:0000256" key="4">
    <source>
        <dbReference type="ARBA" id="ARBA00035204"/>
    </source>
</evidence>
<dbReference type="SUPFAM" id="SSF46561">
    <property type="entry name" value="Ribosomal protein L29 (L29p)"/>
    <property type="match status" value="1"/>
</dbReference>
<keyword evidence="2 5" id="KW-0689">Ribosomal protein</keyword>
<evidence type="ECO:0000313" key="7">
    <source>
        <dbReference type="Proteomes" id="UP001180481"/>
    </source>
</evidence>
<dbReference type="EMBL" id="CP133721">
    <property type="protein sequence ID" value="WMW77457.1"/>
    <property type="molecule type" value="Genomic_DNA"/>
</dbReference>
<dbReference type="GO" id="GO:0005840">
    <property type="term" value="C:ribosome"/>
    <property type="evidence" value="ECO:0007669"/>
    <property type="project" value="UniProtKB-KW"/>
</dbReference>